<accession>K2PR42</accession>
<keyword evidence="3" id="KW-1185">Reference proteome</keyword>
<feature type="transmembrane region" description="Helical" evidence="1">
    <location>
        <begin position="12"/>
        <end position="34"/>
    </location>
</feature>
<evidence type="ECO:0000313" key="2">
    <source>
        <dbReference type="EMBL" id="EKF43497.1"/>
    </source>
</evidence>
<feature type="transmembrane region" description="Helical" evidence="1">
    <location>
        <begin position="77"/>
        <end position="99"/>
    </location>
</feature>
<dbReference type="PANTHER" id="PTHR31881">
    <property type="match status" value="1"/>
</dbReference>
<dbReference type="Proteomes" id="UP000007374">
    <property type="component" value="Unassembled WGS sequence"/>
</dbReference>
<feature type="transmembrane region" description="Helical" evidence="1">
    <location>
        <begin position="184"/>
        <end position="213"/>
    </location>
</feature>
<sequence>MSIESLKGKTILTLAASLFPLFCWGFYTMFATWLEKRRPSLSTIMAEQRKRWVRNAVRRDTPLDAILSGNLMSAVSFFASTTVLIILAVIAVFGQIDAVHEAVSLMQPDSDITKTAIERHLVMFLIMFLMGFMAFTLSLRQFNHFCILLGAADQTGEGDPEEVRVMASINTIAARNFNKGIRTYYFAIGMIAWFVSIWAAIGVSVAVFASILYREFFSAARDLAAGLKTYDAP</sequence>
<evidence type="ECO:0000313" key="3">
    <source>
        <dbReference type="Proteomes" id="UP000007374"/>
    </source>
</evidence>
<comment type="caution">
    <text evidence="2">The sequence shown here is derived from an EMBL/GenBank/DDBJ whole genome shotgun (WGS) entry which is preliminary data.</text>
</comment>
<dbReference type="PANTHER" id="PTHR31881:SF6">
    <property type="entry name" value="OS09G0494600 PROTEIN"/>
    <property type="match status" value="1"/>
</dbReference>
<dbReference type="EMBL" id="AMSI01000003">
    <property type="protein sequence ID" value="EKF43497.1"/>
    <property type="molecule type" value="Genomic_DNA"/>
</dbReference>
<dbReference type="PATRIC" id="fig|1231190.3.peg.1193"/>
<organism evidence="2 3">
    <name type="scientific">Nitratireductor indicus C115</name>
    <dbReference type="NCBI Taxonomy" id="1231190"/>
    <lineage>
        <taxon>Bacteria</taxon>
        <taxon>Pseudomonadati</taxon>
        <taxon>Pseudomonadota</taxon>
        <taxon>Alphaproteobacteria</taxon>
        <taxon>Hyphomicrobiales</taxon>
        <taxon>Phyllobacteriaceae</taxon>
        <taxon>Nitratireductor</taxon>
    </lineage>
</organism>
<name>K2PR42_9HYPH</name>
<evidence type="ECO:0000256" key="1">
    <source>
        <dbReference type="SAM" id="Phobius"/>
    </source>
</evidence>
<evidence type="ECO:0008006" key="4">
    <source>
        <dbReference type="Google" id="ProtNLM"/>
    </source>
</evidence>
<keyword evidence="1" id="KW-0812">Transmembrane</keyword>
<dbReference type="AlphaFoldDB" id="K2PR42"/>
<keyword evidence="1" id="KW-1133">Transmembrane helix</keyword>
<dbReference type="eggNOG" id="COG3821">
    <property type="taxonomic scope" value="Bacteria"/>
</dbReference>
<dbReference type="InterPro" id="IPR006747">
    <property type="entry name" value="DUF599"/>
</dbReference>
<reference evidence="2 3" key="1">
    <citation type="journal article" date="2012" name="J. Bacteriol.">
        <title>Genome Sequence of Nitratireductor indicus Type Strain C115.</title>
        <authorList>
            <person name="Lai Q."/>
            <person name="Li G."/>
            <person name="Yu Z."/>
            <person name="Shao Z."/>
        </authorList>
    </citation>
    <scope>NUCLEOTIDE SEQUENCE [LARGE SCALE GENOMIC DNA]</scope>
    <source>
        <strain evidence="2 3">C115</strain>
    </source>
</reference>
<proteinExistence type="predicted"/>
<gene>
    <name evidence="2" type="ORF">NA8A_05678</name>
</gene>
<dbReference type="RefSeq" id="WP_009449691.1">
    <property type="nucleotide sequence ID" value="NZ_AMSI01000003.1"/>
</dbReference>
<feature type="transmembrane region" description="Helical" evidence="1">
    <location>
        <begin position="120"/>
        <end position="139"/>
    </location>
</feature>
<protein>
    <recommendedName>
        <fullName evidence="4">Transmembrane protein</fullName>
    </recommendedName>
</protein>
<keyword evidence="1" id="KW-0472">Membrane</keyword>
<dbReference type="Pfam" id="PF04654">
    <property type="entry name" value="DUF599"/>
    <property type="match status" value="1"/>
</dbReference>